<organism evidence="1">
    <name type="scientific">viral metagenome</name>
    <dbReference type="NCBI Taxonomy" id="1070528"/>
    <lineage>
        <taxon>unclassified sequences</taxon>
        <taxon>metagenomes</taxon>
        <taxon>organismal metagenomes</taxon>
    </lineage>
</organism>
<evidence type="ECO:0000313" key="1">
    <source>
        <dbReference type="EMBL" id="QJA53137.1"/>
    </source>
</evidence>
<gene>
    <name evidence="1" type="ORF">TM448A03243_0011</name>
</gene>
<reference evidence="1" key="1">
    <citation type="submission" date="2020-03" db="EMBL/GenBank/DDBJ databases">
        <title>The deep terrestrial virosphere.</title>
        <authorList>
            <person name="Holmfeldt K."/>
            <person name="Nilsson E."/>
            <person name="Simone D."/>
            <person name="Lopez-Fernandez M."/>
            <person name="Wu X."/>
            <person name="de Brujin I."/>
            <person name="Lundin D."/>
            <person name="Andersson A."/>
            <person name="Bertilsson S."/>
            <person name="Dopson M."/>
        </authorList>
    </citation>
    <scope>NUCLEOTIDE SEQUENCE</scope>
    <source>
        <strain evidence="1">TM448A03243</strain>
    </source>
</reference>
<proteinExistence type="predicted"/>
<sequence>MNFCEVATMLQNELIKMRTDLRAGKISVEKASMDLTIIAGIDKLQNTILKTKIMERKLKVQLRQSLLPPIDVEVDRITCHDRDGKIVTRADCLSFSGDSANMESCRSCENFKYTRDLLLPERTNRLAA</sequence>
<dbReference type="AlphaFoldDB" id="A0A6H2A0P2"/>
<accession>A0A6H2A0P2</accession>
<protein>
    <submittedName>
        <fullName evidence="1">Uncharacterized protein</fullName>
    </submittedName>
</protein>
<dbReference type="EMBL" id="MT144396">
    <property type="protein sequence ID" value="QJA53137.1"/>
    <property type="molecule type" value="Genomic_DNA"/>
</dbReference>
<name>A0A6H2A0P2_9ZZZZ</name>